<evidence type="ECO:0000256" key="1">
    <source>
        <dbReference type="SAM" id="Coils"/>
    </source>
</evidence>
<name>A0ABW0CYW7_STRCD</name>
<comment type="caution">
    <text evidence="2">The sequence shown here is derived from an EMBL/GenBank/DDBJ whole genome shotgun (WGS) entry which is preliminary data.</text>
</comment>
<evidence type="ECO:0000313" key="2">
    <source>
        <dbReference type="EMBL" id="MFC5219685.1"/>
    </source>
</evidence>
<reference evidence="3" key="1">
    <citation type="journal article" date="2019" name="Int. J. Syst. Evol. Microbiol.">
        <title>The Global Catalogue of Microorganisms (GCM) 10K type strain sequencing project: providing services to taxonomists for standard genome sequencing and annotation.</title>
        <authorList>
            <consortium name="The Broad Institute Genomics Platform"/>
            <consortium name="The Broad Institute Genome Sequencing Center for Infectious Disease"/>
            <person name="Wu L."/>
            <person name="Ma J."/>
        </authorList>
    </citation>
    <scope>NUCLEOTIDE SEQUENCE [LARGE SCALE GENOMIC DNA]</scope>
    <source>
        <strain evidence="3">KCTC 42586</strain>
    </source>
</reference>
<dbReference type="EMBL" id="JBHSKM010000044">
    <property type="protein sequence ID" value="MFC5219685.1"/>
    <property type="molecule type" value="Genomic_DNA"/>
</dbReference>
<dbReference type="Proteomes" id="UP001596263">
    <property type="component" value="Unassembled WGS sequence"/>
</dbReference>
<organism evidence="2 3">
    <name type="scientific">Streptomyces coerulescens</name>
    <dbReference type="NCBI Taxonomy" id="29304"/>
    <lineage>
        <taxon>Bacteria</taxon>
        <taxon>Bacillati</taxon>
        <taxon>Actinomycetota</taxon>
        <taxon>Actinomycetes</taxon>
        <taxon>Kitasatosporales</taxon>
        <taxon>Streptomycetaceae</taxon>
        <taxon>Streptomyces</taxon>
    </lineage>
</organism>
<keyword evidence="3" id="KW-1185">Reference proteome</keyword>
<accession>A0ABW0CYW7</accession>
<evidence type="ECO:0000313" key="3">
    <source>
        <dbReference type="Proteomes" id="UP001596263"/>
    </source>
</evidence>
<sequence>MTTSLTQFAADDVARATDAVKALTAELATGDAELAVRRKASEDAAAELARLIAEEAAIRRSLGVAPLPADAEALVKQLTTTLVRRQHAVALAAATADALGTEERHRAILAKSLDGARRAVTAAEATKTQVDIDEGRVEQWTATVGTRPVTDALTGAGAALASPPYNEAMDRLAALLGPSVVEGLRRRATEAGNRDAAVYERLARARDALTASTERPSGALLKARHSYAAEVAKLRAVAEGASVRFAVAMRDLAAVRDMDSPTHEEQESMKGLHKGVEAALPAEKAVWECAEHLRRAEEELDHAMLASLHSVPSPDTGTGPTLDDLRKKVEKARLELNEAQQALAAHQATLDAWEAAVPEALKEQVLLFLAAEATLQELKDVRVSERIESVTNARDGLVSELTRAVKAEAAARQLADEVASRTGDADAWRAVAAARRAALVRGEA</sequence>
<dbReference type="RefSeq" id="WP_380863665.1">
    <property type="nucleotide sequence ID" value="NZ_JBHSKM010000044.1"/>
</dbReference>
<gene>
    <name evidence="2" type="ORF">ACFPQ9_38255</name>
</gene>
<protein>
    <submittedName>
        <fullName evidence="2">Uncharacterized protein</fullName>
    </submittedName>
</protein>
<feature type="coiled-coil region" evidence="1">
    <location>
        <begin position="322"/>
        <end position="356"/>
    </location>
</feature>
<proteinExistence type="predicted"/>
<keyword evidence="1" id="KW-0175">Coiled coil</keyword>